<keyword evidence="3" id="KW-1185">Reference proteome</keyword>
<evidence type="ECO:0000313" key="3">
    <source>
        <dbReference type="Proteomes" id="UP001201812"/>
    </source>
</evidence>
<dbReference type="Proteomes" id="UP001201812">
    <property type="component" value="Unassembled WGS sequence"/>
</dbReference>
<sequence length="133" mass="14733">MLNVWNSALILGMIFAISFGLAAGSGKDDGSEETIKMDIREKGKYGLQGMTGDMAFPNKTTREDVIDRFKSGDCKDMKDSKGRKVGDCIKNVSIMWNQNAPQRGRNPPVIGRKLDIGEEVPFKDVSRIVLHLD</sequence>
<reference evidence="2" key="1">
    <citation type="submission" date="2022-01" db="EMBL/GenBank/DDBJ databases">
        <title>Genome Sequence Resource for Two Populations of Ditylenchus destructor, the Migratory Endoparasitic Phytonematode.</title>
        <authorList>
            <person name="Zhang H."/>
            <person name="Lin R."/>
            <person name="Xie B."/>
        </authorList>
    </citation>
    <scope>NUCLEOTIDE SEQUENCE</scope>
    <source>
        <strain evidence="2">BazhouSP</strain>
    </source>
</reference>
<comment type="caution">
    <text evidence="2">The sequence shown here is derived from an EMBL/GenBank/DDBJ whole genome shotgun (WGS) entry which is preliminary data.</text>
</comment>
<feature type="signal peptide" evidence="1">
    <location>
        <begin position="1"/>
        <end position="24"/>
    </location>
</feature>
<gene>
    <name evidence="2" type="ORF">DdX_18165</name>
</gene>
<evidence type="ECO:0000313" key="2">
    <source>
        <dbReference type="EMBL" id="KAI1698013.1"/>
    </source>
</evidence>
<name>A0AAD4QYC5_9BILA</name>
<evidence type="ECO:0000256" key="1">
    <source>
        <dbReference type="SAM" id="SignalP"/>
    </source>
</evidence>
<organism evidence="2 3">
    <name type="scientific">Ditylenchus destructor</name>
    <dbReference type="NCBI Taxonomy" id="166010"/>
    <lineage>
        <taxon>Eukaryota</taxon>
        <taxon>Metazoa</taxon>
        <taxon>Ecdysozoa</taxon>
        <taxon>Nematoda</taxon>
        <taxon>Chromadorea</taxon>
        <taxon>Rhabditida</taxon>
        <taxon>Tylenchina</taxon>
        <taxon>Tylenchomorpha</taxon>
        <taxon>Sphaerularioidea</taxon>
        <taxon>Anguinidae</taxon>
        <taxon>Anguininae</taxon>
        <taxon>Ditylenchus</taxon>
    </lineage>
</organism>
<proteinExistence type="predicted"/>
<dbReference type="EMBL" id="JAKKPZ010000240">
    <property type="protein sequence ID" value="KAI1698013.1"/>
    <property type="molecule type" value="Genomic_DNA"/>
</dbReference>
<dbReference type="AlphaFoldDB" id="A0AAD4QYC5"/>
<feature type="chain" id="PRO_5042175187" evidence="1">
    <location>
        <begin position="25"/>
        <end position="133"/>
    </location>
</feature>
<accession>A0AAD4QYC5</accession>
<protein>
    <submittedName>
        <fullName evidence="2">Uncharacterized protein</fullName>
    </submittedName>
</protein>
<keyword evidence="1" id="KW-0732">Signal</keyword>